<dbReference type="RefSeq" id="WP_221250267.1">
    <property type="nucleotide sequence ID" value="NZ_AP024355.1"/>
</dbReference>
<comment type="similarity">
    <text evidence="3 10">Belongs to the FKBP-type PPIase family.</text>
</comment>
<name>A0ABM8I209_9BACT</name>
<reference evidence="12 13" key="2">
    <citation type="journal article" date="2021" name="Int. J. Syst. Evol. Microbiol.">
        <title>Isolation and Polyphasic Characterization of Desulfuromonas versatilis sp. Nov., an Electrogenic Bacteria Capable of Versatile Metabolism Isolated from a Graphene Oxide-Reducing Enrichment Culture.</title>
        <authorList>
            <person name="Xie L."/>
            <person name="Yoshida N."/>
            <person name="Ishii S."/>
            <person name="Meng L."/>
        </authorList>
    </citation>
    <scope>NUCLEOTIDE SEQUENCE [LARGE SCALE GENOMIC DNA]</scope>
    <source>
        <strain evidence="12 13">NIT-T3</strain>
    </source>
</reference>
<dbReference type="GO" id="GO:0016853">
    <property type="term" value="F:isomerase activity"/>
    <property type="evidence" value="ECO:0007669"/>
    <property type="project" value="UniProtKB-KW"/>
</dbReference>
<evidence type="ECO:0000259" key="11">
    <source>
        <dbReference type="PROSITE" id="PS50059"/>
    </source>
</evidence>
<keyword evidence="4" id="KW-0963">Cytoplasm</keyword>
<dbReference type="PANTHER" id="PTHR47861">
    <property type="entry name" value="FKBP-TYPE PEPTIDYL-PROLYL CIS-TRANS ISOMERASE SLYD"/>
    <property type="match status" value="1"/>
</dbReference>
<dbReference type="EC" id="5.2.1.8" evidence="10"/>
<comment type="function">
    <text evidence="8">Also involved in hydrogenase metallocenter assembly, probably by participating in the nickel insertion step. This function in hydrogenase biosynthesis requires chaperone activity and the presence of the metal-binding domain, but not PPIase activity.</text>
</comment>
<gene>
    <name evidence="12" type="ORF">DESUT3_39610</name>
</gene>
<keyword evidence="7 9" id="KW-0413">Isomerase</keyword>
<protein>
    <recommendedName>
        <fullName evidence="10">Peptidyl-prolyl cis-trans isomerase</fullName>
        <ecNumber evidence="10">5.2.1.8</ecNumber>
    </recommendedName>
</protein>
<dbReference type="Gene3D" id="3.10.50.40">
    <property type="match status" value="1"/>
</dbReference>
<dbReference type="PANTHER" id="PTHR47861:SF3">
    <property type="entry name" value="FKBP-TYPE PEPTIDYL-PROLYL CIS-TRANS ISOMERASE SLYD"/>
    <property type="match status" value="1"/>
</dbReference>
<reference evidence="12 13" key="1">
    <citation type="journal article" date="2016" name="C (Basel)">
        <title>Selective Growth of and Electricity Production by Marine Exoelectrogenic Bacteria in Self-Aggregated Hydrogel of Microbially Reduced Graphene Oxide.</title>
        <authorList>
            <person name="Yoshida N."/>
            <person name="Goto Y."/>
            <person name="Miyata Y."/>
        </authorList>
    </citation>
    <scope>NUCLEOTIDE SEQUENCE [LARGE SCALE GENOMIC DNA]</scope>
    <source>
        <strain evidence="12 13">NIT-T3</strain>
    </source>
</reference>
<keyword evidence="5 9" id="KW-0697">Rotamase</keyword>
<dbReference type="InterPro" id="IPR046357">
    <property type="entry name" value="PPIase_dom_sf"/>
</dbReference>
<evidence type="ECO:0000313" key="12">
    <source>
        <dbReference type="EMBL" id="BCR06892.1"/>
    </source>
</evidence>
<dbReference type="Proteomes" id="UP001319827">
    <property type="component" value="Chromosome"/>
</dbReference>
<evidence type="ECO:0000256" key="7">
    <source>
        <dbReference type="ARBA" id="ARBA00023235"/>
    </source>
</evidence>
<evidence type="ECO:0000256" key="9">
    <source>
        <dbReference type="PROSITE-ProRule" id="PRU00277"/>
    </source>
</evidence>
<comment type="catalytic activity">
    <reaction evidence="1 9 10">
        <text>[protein]-peptidylproline (omega=180) = [protein]-peptidylproline (omega=0)</text>
        <dbReference type="Rhea" id="RHEA:16237"/>
        <dbReference type="Rhea" id="RHEA-COMP:10747"/>
        <dbReference type="Rhea" id="RHEA-COMP:10748"/>
        <dbReference type="ChEBI" id="CHEBI:83833"/>
        <dbReference type="ChEBI" id="CHEBI:83834"/>
        <dbReference type="EC" id="5.2.1.8"/>
    </reaction>
</comment>
<evidence type="ECO:0000256" key="3">
    <source>
        <dbReference type="ARBA" id="ARBA00006577"/>
    </source>
</evidence>
<evidence type="ECO:0000256" key="6">
    <source>
        <dbReference type="ARBA" id="ARBA00023186"/>
    </source>
</evidence>
<comment type="subcellular location">
    <subcellularLocation>
        <location evidence="2">Cytoplasm</location>
    </subcellularLocation>
</comment>
<evidence type="ECO:0000256" key="4">
    <source>
        <dbReference type="ARBA" id="ARBA00022490"/>
    </source>
</evidence>
<dbReference type="InterPro" id="IPR001179">
    <property type="entry name" value="PPIase_FKBP_dom"/>
</dbReference>
<evidence type="ECO:0000256" key="1">
    <source>
        <dbReference type="ARBA" id="ARBA00000971"/>
    </source>
</evidence>
<evidence type="ECO:0000313" key="13">
    <source>
        <dbReference type="Proteomes" id="UP001319827"/>
    </source>
</evidence>
<dbReference type="SUPFAM" id="SSF54534">
    <property type="entry name" value="FKBP-like"/>
    <property type="match status" value="1"/>
</dbReference>
<keyword evidence="6" id="KW-0143">Chaperone</keyword>
<feature type="domain" description="PPIase FKBP-type" evidence="11">
    <location>
        <begin position="7"/>
        <end position="97"/>
    </location>
</feature>
<evidence type="ECO:0000256" key="10">
    <source>
        <dbReference type="RuleBase" id="RU003915"/>
    </source>
</evidence>
<sequence length="151" mass="16079">MAQAKAGDRVKISFTGRLADGEIFDSTEECHSDDCGCGAGPLEFVVGDEEIIAGLNDAVIGMQPGEKKTVQVPAAQGYGPFDEELVMVIERSDLPADLQPEVGDTLGITDDDDEEYPVTVVEVTDTTVTLDANHPLAGEDLSIELELLEIL</sequence>
<accession>A0ABM8I209</accession>
<proteinExistence type="inferred from homology"/>
<dbReference type="Pfam" id="PF00254">
    <property type="entry name" value="FKBP_C"/>
    <property type="match status" value="1"/>
</dbReference>
<evidence type="ECO:0000256" key="8">
    <source>
        <dbReference type="ARBA" id="ARBA00037071"/>
    </source>
</evidence>
<evidence type="ECO:0000256" key="2">
    <source>
        <dbReference type="ARBA" id="ARBA00004496"/>
    </source>
</evidence>
<evidence type="ECO:0000256" key="5">
    <source>
        <dbReference type="ARBA" id="ARBA00023110"/>
    </source>
</evidence>
<dbReference type="EMBL" id="AP024355">
    <property type="protein sequence ID" value="BCR06892.1"/>
    <property type="molecule type" value="Genomic_DNA"/>
</dbReference>
<keyword evidence="13" id="KW-1185">Reference proteome</keyword>
<organism evidence="12 13">
    <name type="scientific">Desulfuromonas versatilis</name>
    <dbReference type="NCBI Taxonomy" id="2802975"/>
    <lineage>
        <taxon>Bacteria</taxon>
        <taxon>Pseudomonadati</taxon>
        <taxon>Thermodesulfobacteriota</taxon>
        <taxon>Desulfuromonadia</taxon>
        <taxon>Desulfuromonadales</taxon>
        <taxon>Desulfuromonadaceae</taxon>
        <taxon>Desulfuromonas</taxon>
    </lineage>
</organism>
<dbReference type="PROSITE" id="PS50059">
    <property type="entry name" value="FKBP_PPIASE"/>
    <property type="match status" value="1"/>
</dbReference>